<feature type="compositionally biased region" description="Acidic residues" evidence="1">
    <location>
        <begin position="205"/>
        <end position="217"/>
    </location>
</feature>
<feature type="region of interest" description="Disordered" evidence="1">
    <location>
        <begin position="1"/>
        <end position="121"/>
    </location>
</feature>
<feature type="compositionally biased region" description="Low complexity" evidence="1">
    <location>
        <begin position="262"/>
        <end position="272"/>
    </location>
</feature>
<feature type="region of interest" description="Disordered" evidence="1">
    <location>
        <begin position="138"/>
        <end position="288"/>
    </location>
</feature>
<feature type="compositionally biased region" description="Basic and acidic residues" evidence="1">
    <location>
        <begin position="276"/>
        <end position="288"/>
    </location>
</feature>
<accession>A0A101J9I3</accession>
<feature type="compositionally biased region" description="Low complexity" evidence="1">
    <location>
        <begin position="22"/>
        <end position="32"/>
    </location>
</feature>
<sequence length="288" mass="29285">MPGGQMPGGGAPGGAGGVSLPDAPDAGGLLTGDDTDWSGVKLGGVDGPDAPGGADAGGAGLGTTLPAGGNPLTAAPHLVPVAPIERPEAAQRDDAAWQGEPGSGTDPSVPVTALPEAPTPVEVPMPMQAVDVMRSPVPAVEAPGKDKRDDDLLILPFLPVRGSSDEEPQEKTPGEQAGETPIAEEPEPATAENLGLLPSLAAVTEEIDERAEPEAPDAAELLTEAPERWTPQAEAEIEADMLPAAEDHVPVVRPDESGGDTAGWDDAGDSWWLQDEPNRTHEEKPADA</sequence>
<dbReference type="AlphaFoldDB" id="A0A101J9I3"/>
<keyword evidence="3" id="KW-1185">Reference proteome</keyword>
<protein>
    <submittedName>
        <fullName evidence="2">Uncharacterized protein</fullName>
    </submittedName>
</protein>
<organism evidence="2 3">
    <name type="scientific">Actinoplanes awajinensis subsp. mycoplanecinus</name>
    <dbReference type="NCBI Taxonomy" id="135947"/>
    <lineage>
        <taxon>Bacteria</taxon>
        <taxon>Bacillati</taxon>
        <taxon>Actinomycetota</taxon>
        <taxon>Actinomycetes</taxon>
        <taxon>Micromonosporales</taxon>
        <taxon>Micromonosporaceae</taxon>
        <taxon>Actinoplanes</taxon>
    </lineage>
</organism>
<evidence type="ECO:0000256" key="1">
    <source>
        <dbReference type="SAM" id="MobiDB-lite"/>
    </source>
</evidence>
<comment type="caution">
    <text evidence="2">The sequence shown here is derived from an EMBL/GenBank/DDBJ whole genome shotgun (WGS) entry which is preliminary data.</text>
</comment>
<evidence type="ECO:0000313" key="3">
    <source>
        <dbReference type="Proteomes" id="UP000053244"/>
    </source>
</evidence>
<feature type="compositionally biased region" description="Basic and acidic residues" evidence="1">
    <location>
        <begin position="245"/>
        <end position="256"/>
    </location>
</feature>
<dbReference type="EMBL" id="LLZH01000339">
    <property type="protein sequence ID" value="KUL22655.1"/>
    <property type="molecule type" value="Genomic_DNA"/>
</dbReference>
<proteinExistence type="predicted"/>
<name>A0A101J9I3_9ACTN</name>
<feature type="compositionally biased region" description="Basic and acidic residues" evidence="1">
    <location>
        <begin position="85"/>
        <end position="95"/>
    </location>
</feature>
<evidence type="ECO:0000313" key="2">
    <source>
        <dbReference type="EMBL" id="KUL22655.1"/>
    </source>
</evidence>
<reference evidence="2 3" key="1">
    <citation type="submission" date="2015-10" db="EMBL/GenBank/DDBJ databases">
        <authorList>
            <person name="Gilbert D.G."/>
        </authorList>
    </citation>
    <scope>NUCLEOTIDE SEQUENCE [LARGE SCALE GENOMIC DNA]</scope>
    <source>
        <strain evidence="2 3">NRRL B-16712</strain>
    </source>
</reference>
<gene>
    <name evidence="2" type="ORF">ADL15_47730</name>
</gene>
<feature type="compositionally biased region" description="Gly residues" evidence="1">
    <location>
        <begin position="1"/>
        <end position="17"/>
    </location>
</feature>
<dbReference type="Proteomes" id="UP000053244">
    <property type="component" value="Unassembled WGS sequence"/>
</dbReference>